<dbReference type="eggNOG" id="COG2146">
    <property type="taxonomic scope" value="Bacteria"/>
</dbReference>
<keyword evidence="13" id="KW-1185">Reference proteome</keyword>
<protein>
    <submittedName>
        <fullName evidence="12">Na(+)-translocating NADH-quinone reductase subunit F</fullName>
    </submittedName>
</protein>
<dbReference type="eggNOG" id="COG2871">
    <property type="taxonomic scope" value="Bacteria"/>
</dbReference>
<dbReference type="InterPro" id="IPR010205">
    <property type="entry name" value="NqrF"/>
</dbReference>
<keyword evidence="9" id="KW-0812">Transmembrane</keyword>
<keyword evidence="9" id="KW-0472">Membrane</keyword>
<dbReference type="Proteomes" id="UP000019402">
    <property type="component" value="Unassembled WGS sequence"/>
</dbReference>
<keyword evidence="3" id="KW-0285">Flavoprotein</keyword>
<dbReference type="Gene3D" id="3.40.50.80">
    <property type="entry name" value="Nucleotide-binding domain of ferredoxin-NADP reductase (FNR) module"/>
    <property type="match status" value="1"/>
</dbReference>
<evidence type="ECO:0000259" key="11">
    <source>
        <dbReference type="PROSITE" id="PS51384"/>
    </source>
</evidence>
<evidence type="ECO:0000256" key="9">
    <source>
        <dbReference type="SAM" id="Phobius"/>
    </source>
</evidence>
<dbReference type="AlphaFoldDB" id="W7XWJ2"/>
<proteinExistence type="predicted"/>
<sequence length="751" mass="86052">MNDSFKQIRDYSLLGEESGLAVSKGLAEAVWYTTPVPREKMIELLQRKNGPAIRDTLIWFGLMVGFAILTVVFWGSWWVLLPYLAYSVLYASTSDSRWHESSHGTAFKSDWMNNVLYEIASFMVFRQSTVWRYSHTRHHSDTLVRGRDPEISVPRPPDILGIILNFWGLKAMPSEMRKIWIHASGKIDKEVATYLPEYEHEKVILKARIYLAIYLVVILMSIFLATPLPIMFIGLPVIFGSWLMPVYGLTQHAGLSENVLDHRLNCRTVYMNRIHRFLYWNMNYHIEHHMFPLVPYHALPQLHALIKYDCPPAYNGIIETFKEIVPAVLKQVKDPSYFVERKLPQNAHVEEATTSMIVHRADADEAGWVEVCKERDMVLNEVVRVDCQDATFALYKLGGDQYYATEGICTHGNAHLADGLIVGNQIECAKHNGRFKIEDGSVQRPPVCLGLSTHEVKTRDGHVYLNLNTAHRYDKGDRIQCKVVRNNNVATFIKELVLEPVNGKGLSFTAGEYIQLEIPAYHIRFSEMHISEPYRSAWEQERVFENFASNHTKTRRNYSMANNPDQGNQLIFNVRIATPPSGKKVKAGVGSSFVFNLKQGDLVYVSGPFGDFHVKESEKEMVYIGGGAGMAPLRSHLSNLLETRRSKRKVSYWYGARSLQELYYDDYFKELESCHENFSFNVALSAPQDSDHWNSHTGFIHEVVEKNYLNKRTDLSELEFYLCGPPNMIKACLKMLENKGVSSDVISYDEF</sequence>
<dbReference type="InterPro" id="IPR017938">
    <property type="entry name" value="Riboflavin_synthase-like_b-brl"/>
</dbReference>
<dbReference type="OrthoDB" id="9806195at2"/>
<dbReference type="Pfam" id="PF00355">
    <property type="entry name" value="Rieske"/>
    <property type="match status" value="1"/>
</dbReference>
<dbReference type="RefSeq" id="WP_044212380.1">
    <property type="nucleotide sequence ID" value="NZ_BAMD01000012.1"/>
</dbReference>
<keyword evidence="7" id="KW-0408">Iron</keyword>
<keyword evidence="6" id="KW-0274">FAD</keyword>
<keyword evidence="5" id="KW-0479">Metal-binding</keyword>
<dbReference type="eggNOG" id="COG3239">
    <property type="taxonomic scope" value="Bacteria"/>
</dbReference>
<dbReference type="GO" id="GO:0046872">
    <property type="term" value="F:metal ion binding"/>
    <property type="evidence" value="ECO:0007669"/>
    <property type="project" value="UniProtKB-KW"/>
</dbReference>
<dbReference type="CDD" id="cd03528">
    <property type="entry name" value="Rieske_RO_ferredoxin"/>
    <property type="match status" value="1"/>
</dbReference>
<dbReference type="GO" id="GO:0006814">
    <property type="term" value="P:sodium ion transport"/>
    <property type="evidence" value="ECO:0007669"/>
    <property type="project" value="InterPro"/>
</dbReference>
<evidence type="ECO:0000256" key="3">
    <source>
        <dbReference type="ARBA" id="ARBA00022630"/>
    </source>
</evidence>
<organism evidence="12 13">
    <name type="scientific">Saccharicrinis fermentans DSM 9555 = JCM 21142</name>
    <dbReference type="NCBI Taxonomy" id="869213"/>
    <lineage>
        <taxon>Bacteria</taxon>
        <taxon>Pseudomonadati</taxon>
        <taxon>Bacteroidota</taxon>
        <taxon>Bacteroidia</taxon>
        <taxon>Marinilabiliales</taxon>
        <taxon>Marinilabiliaceae</taxon>
        <taxon>Saccharicrinis</taxon>
    </lineage>
</organism>
<accession>W7XWJ2</accession>
<dbReference type="GO" id="GO:0006629">
    <property type="term" value="P:lipid metabolic process"/>
    <property type="evidence" value="ECO:0007669"/>
    <property type="project" value="InterPro"/>
</dbReference>
<evidence type="ECO:0000313" key="12">
    <source>
        <dbReference type="EMBL" id="GAF02700.1"/>
    </source>
</evidence>
<dbReference type="GO" id="GO:0016020">
    <property type="term" value="C:membrane"/>
    <property type="evidence" value="ECO:0007669"/>
    <property type="project" value="InterPro"/>
</dbReference>
<dbReference type="PANTHER" id="PTHR43644">
    <property type="entry name" value="NA(+)-TRANSLOCATING NADH-QUINONE REDUCTASE SUBUNIT"/>
    <property type="match status" value="1"/>
</dbReference>
<dbReference type="SUPFAM" id="SSF50022">
    <property type="entry name" value="ISP domain"/>
    <property type="match status" value="1"/>
</dbReference>
<dbReference type="NCBIfam" id="TIGR01941">
    <property type="entry name" value="nqrF"/>
    <property type="match status" value="1"/>
</dbReference>
<feature type="transmembrane region" description="Helical" evidence="9">
    <location>
        <begin position="211"/>
        <end position="244"/>
    </location>
</feature>
<dbReference type="CDD" id="cd03511">
    <property type="entry name" value="Rhizopine-oxygenase-like"/>
    <property type="match status" value="1"/>
</dbReference>
<gene>
    <name evidence="12" type="ORF">JCM21142_31341</name>
</gene>
<feature type="domain" description="FAD-binding FR-type" evidence="11">
    <location>
        <begin position="476"/>
        <end position="615"/>
    </location>
</feature>
<feature type="transmembrane region" description="Helical" evidence="9">
    <location>
        <begin position="57"/>
        <end position="80"/>
    </location>
</feature>
<comment type="cofactor">
    <cofactor evidence="1">
        <name>FAD</name>
        <dbReference type="ChEBI" id="CHEBI:57692"/>
    </cofactor>
</comment>
<dbReference type="InterPro" id="IPR001433">
    <property type="entry name" value="OxRdtase_FAD/NAD-bd"/>
</dbReference>
<dbReference type="SUPFAM" id="SSF52343">
    <property type="entry name" value="Ferredoxin reductase-like, C-terminal NADP-linked domain"/>
    <property type="match status" value="1"/>
</dbReference>
<dbReference type="STRING" id="869213.GCA_000517085_01815"/>
<dbReference type="Gene3D" id="2.40.30.10">
    <property type="entry name" value="Translation factors"/>
    <property type="match status" value="1"/>
</dbReference>
<dbReference type="InterPro" id="IPR017927">
    <property type="entry name" value="FAD-bd_FR_type"/>
</dbReference>
<dbReference type="PROSITE" id="PS51384">
    <property type="entry name" value="FAD_FR"/>
    <property type="match status" value="1"/>
</dbReference>
<evidence type="ECO:0000256" key="2">
    <source>
        <dbReference type="ARBA" id="ARBA00022448"/>
    </source>
</evidence>
<dbReference type="EMBL" id="BAMD01000012">
    <property type="protein sequence ID" value="GAF02700.1"/>
    <property type="molecule type" value="Genomic_DNA"/>
</dbReference>
<evidence type="ECO:0000256" key="7">
    <source>
        <dbReference type="ARBA" id="ARBA00023004"/>
    </source>
</evidence>
<evidence type="ECO:0000256" key="6">
    <source>
        <dbReference type="ARBA" id="ARBA00022827"/>
    </source>
</evidence>
<evidence type="ECO:0000256" key="4">
    <source>
        <dbReference type="ARBA" id="ARBA00022714"/>
    </source>
</evidence>
<keyword evidence="8" id="KW-0411">Iron-sulfur</keyword>
<feature type="domain" description="Rieske" evidence="10">
    <location>
        <begin position="369"/>
        <end position="465"/>
    </location>
</feature>
<reference evidence="12 13" key="1">
    <citation type="journal article" date="2014" name="Genome Announc.">
        <title>Draft Genome Sequence of Cytophaga fermentans JCM 21142T, a Facultative Anaerobe Isolated from Marine Mud.</title>
        <authorList>
            <person name="Starns D."/>
            <person name="Oshima K."/>
            <person name="Suda W."/>
            <person name="Iino T."/>
            <person name="Yuki M."/>
            <person name="Inoue J."/>
            <person name="Kitamura K."/>
            <person name="Iida T."/>
            <person name="Darby A."/>
            <person name="Hattori M."/>
            <person name="Ohkuma M."/>
        </authorList>
    </citation>
    <scope>NUCLEOTIDE SEQUENCE [LARGE SCALE GENOMIC DNA]</scope>
    <source>
        <strain evidence="12 13">JCM 21142</strain>
    </source>
</reference>
<dbReference type="PROSITE" id="PS51296">
    <property type="entry name" value="RIESKE"/>
    <property type="match status" value="1"/>
</dbReference>
<dbReference type="PANTHER" id="PTHR43644:SF1">
    <property type="entry name" value="NAD(P)H-FLAVIN REDUCTASE"/>
    <property type="match status" value="1"/>
</dbReference>
<dbReference type="GO" id="GO:0051537">
    <property type="term" value="F:2 iron, 2 sulfur cluster binding"/>
    <property type="evidence" value="ECO:0007669"/>
    <property type="project" value="UniProtKB-KW"/>
</dbReference>
<evidence type="ECO:0000259" key="10">
    <source>
        <dbReference type="PROSITE" id="PS51296"/>
    </source>
</evidence>
<evidence type="ECO:0000256" key="8">
    <source>
        <dbReference type="ARBA" id="ARBA00023014"/>
    </source>
</evidence>
<dbReference type="Pfam" id="PF00175">
    <property type="entry name" value="NAD_binding_1"/>
    <property type="match status" value="1"/>
</dbReference>
<comment type="caution">
    <text evidence="12">The sequence shown here is derived from an EMBL/GenBank/DDBJ whole genome shotgun (WGS) entry which is preliminary data.</text>
</comment>
<dbReference type="CDD" id="cd06188">
    <property type="entry name" value="NADH_quinone_reductase"/>
    <property type="match status" value="1"/>
</dbReference>
<dbReference type="GO" id="GO:0016655">
    <property type="term" value="F:oxidoreductase activity, acting on NAD(P)H, quinone or similar compound as acceptor"/>
    <property type="evidence" value="ECO:0007669"/>
    <property type="project" value="InterPro"/>
</dbReference>
<name>W7XWJ2_9BACT</name>
<dbReference type="InterPro" id="IPR039393">
    <property type="entry name" value="Rhizopine-oxygenase-like"/>
</dbReference>
<dbReference type="InterPro" id="IPR005804">
    <property type="entry name" value="FA_desaturase_dom"/>
</dbReference>
<dbReference type="SUPFAM" id="SSF63380">
    <property type="entry name" value="Riboflavin synthase domain-like"/>
    <property type="match status" value="1"/>
</dbReference>
<dbReference type="InterPro" id="IPR039261">
    <property type="entry name" value="FNR_nucleotide-bd"/>
</dbReference>
<evidence type="ECO:0000256" key="5">
    <source>
        <dbReference type="ARBA" id="ARBA00022723"/>
    </source>
</evidence>
<keyword evidence="9" id="KW-1133">Transmembrane helix</keyword>
<dbReference type="Pfam" id="PF00487">
    <property type="entry name" value="FA_desaturase"/>
    <property type="match status" value="1"/>
</dbReference>
<evidence type="ECO:0000313" key="13">
    <source>
        <dbReference type="Proteomes" id="UP000019402"/>
    </source>
</evidence>
<keyword evidence="4" id="KW-0001">2Fe-2S</keyword>
<evidence type="ECO:0000256" key="1">
    <source>
        <dbReference type="ARBA" id="ARBA00001974"/>
    </source>
</evidence>
<dbReference type="InterPro" id="IPR036922">
    <property type="entry name" value="Rieske_2Fe-2S_sf"/>
</dbReference>
<keyword evidence="2" id="KW-0813">Transport</keyword>
<dbReference type="InterPro" id="IPR017941">
    <property type="entry name" value="Rieske_2Fe-2S"/>
</dbReference>
<dbReference type="Gene3D" id="2.102.10.10">
    <property type="entry name" value="Rieske [2Fe-2S] iron-sulphur domain"/>
    <property type="match status" value="1"/>
</dbReference>